<reference evidence="1 2" key="1">
    <citation type="submission" date="2019-01" db="EMBL/GenBank/DDBJ databases">
        <title>Draft genome sequences of Candidatus Mycoplasma haemohominis SWG34-3 identified from a patient with pyrexia, anemia and liver dysfunction.</title>
        <authorList>
            <person name="Sekizuka T."/>
            <person name="Hattori N."/>
            <person name="Katano H."/>
            <person name="Takuma T."/>
            <person name="Ito T."/>
            <person name="Arai N."/>
            <person name="Yanai R."/>
            <person name="Ishii S."/>
            <person name="Miura Y."/>
            <person name="Tokunaga T."/>
            <person name="Watanabe H."/>
            <person name="Nomura N."/>
            <person name="Eguchi J."/>
            <person name="Arai T."/>
            <person name="Hasegawa H."/>
            <person name="Nakamaki T."/>
            <person name="Wakita T."/>
            <person name="Niki Y."/>
            <person name="Kuroda M."/>
        </authorList>
    </citation>
    <scope>NUCLEOTIDE SEQUENCE [LARGE SCALE GENOMIC DNA]</scope>
    <source>
        <strain evidence="1">SWG34-3</strain>
    </source>
</reference>
<protein>
    <submittedName>
        <fullName evidence="1">Uncharacterized protein</fullName>
    </submittedName>
</protein>
<accession>A0A478FPY1</accession>
<comment type="caution">
    <text evidence="1">The sequence shown here is derived from an EMBL/GenBank/DDBJ whole genome shotgun (WGS) entry which is preliminary data.</text>
</comment>
<sequence length="263" mass="29376">MSLEKVAIGTGVAVLVAGGGYGISTLLNGGMPEYSARQKGSSADKYVDDYPDYFVDASSNENDSWWSWVYKSRYLVGSDEKDSDGKTRPTPKRGFLAGITDGSSIKSVCSQVYGSQKAKIKKEDGTLSNDEYSEADVWRYCTAVNKKPILINLAETELKNNKKEKEGYDDTTYGNTNKENLVAISPEDNKYFWTEQQRLFFGEKSKRSGKHAQHKTFQDLWTSKTGRVKETCHSVYISTKAESTDDADLKKDLFKFCSLKGAE</sequence>
<evidence type="ECO:0000313" key="2">
    <source>
        <dbReference type="Proteomes" id="UP000324831"/>
    </source>
</evidence>
<gene>
    <name evidence="1" type="ORF">MHSWG343_04980</name>
</gene>
<evidence type="ECO:0000313" key="1">
    <source>
        <dbReference type="EMBL" id="GCE63501.1"/>
    </source>
</evidence>
<dbReference type="EMBL" id="BIMN01000002">
    <property type="protein sequence ID" value="GCE63501.1"/>
    <property type="molecule type" value="Genomic_DNA"/>
</dbReference>
<dbReference type="Proteomes" id="UP000324831">
    <property type="component" value="Unassembled WGS sequence"/>
</dbReference>
<name>A0A478FPY1_9MOLU</name>
<dbReference type="AlphaFoldDB" id="A0A478FPY1"/>
<proteinExistence type="predicted"/>
<organism evidence="1 2">
    <name type="scientific">Candidatus Mycoplasma haematohominis</name>
    <dbReference type="NCBI Taxonomy" id="1494318"/>
    <lineage>
        <taxon>Bacteria</taxon>
        <taxon>Bacillati</taxon>
        <taxon>Mycoplasmatota</taxon>
        <taxon>Mollicutes</taxon>
        <taxon>Mycoplasmataceae</taxon>
        <taxon>Mycoplasma</taxon>
    </lineage>
</organism>